<gene>
    <name evidence="1" type="ORF">MPEBLZ_02608</name>
</gene>
<dbReference type="InterPro" id="IPR036280">
    <property type="entry name" value="Multihaem_cyt_sf"/>
</dbReference>
<dbReference type="AlphaFoldDB" id="A0A0P8DYG1"/>
<dbReference type="Proteomes" id="UP000050360">
    <property type="component" value="Unassembled WGS sequence"/>
</dbReference>
<accession>A0A0P8DYG1</accession>
<dbReference type="SUPFAM" id="SSF48695">
    <property type="entry name" value="Multiheme cytochromes"/>
    <property type="match status" value="1"/>
</dbReference>
<evidence type="ECO:0000313" key="1">
    <source>
        <dbReference type="EMBL" id="KPQ42833.1"/>
    </source>
</evidence>
<evidence type="ECO:0000313" key="2">
    <source>
        <dbReference type="Proteomes" id="UP000050360"/>
    </source>
</evidence>
<organism evidence="1 2">
    <name type="scientific">Candidatus Methanoperedens nitratireducens</name>
    <dbReference type="NCBI Taxonomy" id="1392998"/>
    <lineage>
        <taxon>Archaea</taxon>
        <taxon>Methanobacteriati</taxon>
        <taxon>Methanobacteriota</taxon>
        <taxon>Stenosarchaea group</taxon>
        <taxon>Methanomicrobia</taxon>
        <taxon>Methanosarcinales</taxon>
        <taxon>ANME-2 cluster</taxon>
        <taxon>Candidatus Methanoperedentaceae</taxon>
        <taxon>Candidatus Methanoperedens</taxon>
    </lineage>
</organism>
<name>A0A0P8DYG1_9EURY</name>
<reference evidence="1 2" key="1">
    <citation type="submission" date="2015-09" db="EMBL/GenBank/DDBJ databases">
        <title>A metagenomics-based metabolic model of nitrate-dependent anaerobic oxidation of methane by Methanoperedens-like archaea.</title>
        <authorList>
            <person name="Arshad A."/>
            <person name="Speth D.R."/>
            <person name="De Graaf R.M."/>
            <person name="Op Den Camp H.J."/>
            <person name="Jetten M.S."/>
            <person name="Welte C.U."/>
        </authorList>
    </citation>
    <scope>NUCLEOTIDE SEQUENCE [LARGE SCALE GENOMIC DNA]</scope>
</reference>
<dbReference type="EMBL" id="LKCM01000201">
    <property type="protein sequence ID" value="KPQ42833.1"/>
    <property type="molecule type" value="Genomic_DNA"/>
</dbReference>
<proteinExistence type="predicted"/>
<dbReference type="Gene3D" id="3.90.10.10">
    <property type="entry name" value="Cytochrome C3"/>
    <property type="match status" value="1"/>
</dbReference>
<comment type="caution">
    <text evidence="1">The sequence shown here is derived from an EMBL/GenBank/DDBJ whole genome shotgun (WGS) entry which is preliminary data.</text>
</comment>
<protein>
    <submittedName>
        <fullName evidence="1">Doubled CXXCH motif protein</fullName>
    </submittedName>
</protein>
<sequence>MKKIPIILALLAYLIFLSPAGSALECMVCHSSNANEFPLINLSLFGVHADVNSTDGAGNITSGDCIACHYSANTLVFHSFPISTYSCEDCHINGTVPAAPRVSNHNRTGNVSVIASCADCHNKTSNLFRYSANASAAHYGRNASFGLAPGESYCAFCHQNSSTVYSDVMQNQDNSMRGNHTSGIINSTHPAGVPIARPATGLTGYTAQT</sequence>